<evidence type="ECO:0000313" key="3">
    <source>
        <dbReference type="Proteomes" id="UP000625551"/>
    </source>
</evidence>
<reference evidence="2 3" key="1">
    <citation type="submission" date="2020-09" db="EMBL/GenBank/DDBJ databases">
        <title>Genome sequencing and assembly of Pontibacter sp.</title>
        <authorList>
            <person name="Chhetri G."/>
        </authorList>
    </citation>
    <scope>NUCLEOTIDE SEQUENCE [LARGE SCALE GENOMIC DNA]</scope>
    <source>
        <strain evidence="2 3">JH31</strain>
    </source>
</reference>
<keyword evidence="1" id="KW-0732">Signal</keyword>
<sequence>MLCYCNFYIACLVALLWLAGCGSKEQNLATAESEEEKRLEEVQEEHLRRNTMPGQDSIRFKTAFTQFLTALHNSDTTVLNQFIHPDYGVWVIEQPGAMPKMTHVTDIRRFRRDFQDRSFFTVREEVKECDLKEEVWPRFDCGDMDYEKGQSGYSKEGCFAGSPDKFQRSGYWDYASLSNQEIDRVKSSLPLLQKSVLHTATSFEFHFGQVDGQWRLLFTKLIYPCSA</sequence>
<comment type="caution">
    <text evidence="2">The sequence shown here is derived from an EMBL/GenBank/DDBJ whole genome shotgun (WGS) entry which is preliminary data.</text>
</comment>
<accession>A0ABR7XEA0</accession>
<dbReference type="EMBL" id="JACXAJ010000002">
    <property type="protein sequence ID" value="MBD1396615.1"/>
    <property type="molecule type" value="Genomic_DNA"/>
</dbReference>
<evidence type="ECO:0000313" key="2">
    <source>
        <dbReference type="EMBL" id="MBD1396615.1"/>
    </source>
</evidence>
<protein>
    <recommendedName>
        <fullName evidence="4">Lipoprotein</fullName>
    </recommendedName>
</protein>
<feature type="signal peptide" evidence="1">
    <location>
        <begin position="1"/>
        <end position="19"/>
    </location>
</feature>
<keyword evidence="3" id="KW-1185">Reference proteome</keyword>
<dbReference type="Proteomes" id="UP000625551">
    <property type="component" value="Unassembled WGS sequence"/>
</dbReference>
<organism evidence="2 3">
    <name type="scientific">Pontibacter aquaedesilientis</name>
    <dbReference type="NCBI Taxonomy" id="2766980"/>
    <lineage>
        <taxon>Bacteria</taxon>
        <taxon>Pseudomonadati</taxon>
        <taxon>Bacteroidota</taxon>
        <taxon>Cytophagia</taxon>
        <taxon>Cytophagales</taxon>
        <taxon>Hymenobacteraceae</taxon>
        <taxon>Pontibacter</taxon>
    </lineage>
</organism>
<evidence type="ECO:0008006" key="4">
    <source>
        <dbReference type="Google" id="ProtNLM"/>
    </source>
</evidence>
<proteinExistence type="predicted"/>
<evidence type="ECO:0000256" key="1">
    <source>
        <dbReference type="SAM" id="SignalP"/>
    </source>
</evidence>
<name>A0ABR7XEA0_9BACT</name>
<gene>
    <name evidence="2" type="ORF">H9Q13_05505</name>
</gene>
<feature type="chain" id="PRO_5046225938" description="Lipoprotein" evidence="1">
    <location>
        <begin position="20"/>
        <end position="227"/>
    </location>
</feature>
<dbReference type="RefSeq" id="WP_191182778.1">
    <property type="nucleotide sequence ID" value="NZ_JACXAJ010000002.1"/>
</dbReference>